<dbReference type="EMBL" id="JAESND010000001">
    <property type="protein sequence ID" value="MBM3114287.1"/>
    <property type="molecule type" value="Genomic_DNA"/>
</dbReference>
<organism evidence="1 2">
    <name type="scientific">Jeongeupia naejangsanensis</name>
    <dbReference type="NCBI Taxonomy" id="613195"/>
    <lineage>
        <taxon>Bacteria</taxon>
        <taxon>Pseudomonadati</taxon>
        <taxon>Pseudomonadota</taxon>
        <taxon>Betaproteobacteria</taxon>
        <taxon>Neisseriales</taxon>
        <taxon>Chitinibacteraceae</taxon>
        <taxon>Jeongeupia</taxon>
    </lineage>
</organism>
<accession>A0ABS2BFA2</accession>
<evidence type="ECO:0000313" key="1">
    <source>
        <dbReference type="EMBL" id="MBM3114287.1"/>
    </source>
</evidence>
<proteinExistence type="predicted"/>
<keyword evidence="2" id="KW-1185">Reference proteome</keyword>
<gene>
    <name evidence="1" type="ORF">JMJ54_00475</name>
</gene>
<reference evidence="1 2" key="1">
    <citation type="submission" date="2021-01" db="EMBL/GenBank/DDBJ databases">
        <title>Draft Genome Sequence and Polyhydroxyalkanoate Biosynthetic Potential of Jeongeupia naejangsanensis Type Strain DSM 24253.</title>
        <authorList>
            <person name="Turrini P."/>
            <person name="Artuso I."/>
            <person name="Lugli G.A."/>
            <person name="Frangipani E."/>
            <person name="Ventura M."/>
            <person name="Visca P."/>
        </authorList>
    </citation>
    <scope>NUCLEOTIDE SEQUENCE [LARGE SCALE GENOMIC DNA]</scope>
    <source>
        <strain evidence="1 2">DSM 24253</strain>
    </source>
</reference>
<dbReference type="RefSeq" id="WP_203535992.1">
    <property type="nucleotide sequence ID" value="NZ_JAESND010000001.1"/>
</dbReference>
<sequence>MAALPKIIKATHLFISKGHESLHPFLRNDGTEILPKGLAIATQTTSDGTVKRLEIYNPTPLRPNETTKFIATICDGAKFVQLDEYITNDGLMQFPLNAKIKRGFFGWKLV</sequence>
<protein>
    <submittedName>
        <fullName evidence="1">Uncharacterized protein</fullName>
    </submittedName>
</protein>
<evidence type="ECO:0000313" key="2">
    <source>
        <dbReference type="Proteomes" id="UP000809431"/>
    </source>
</evidence>
<dbReference type="Proteomes" id="UP000809431">
    <property type="component" value="Unassembled WGS sequence"/>
</dbReference>
<comment type="caution">
    <text evidence="1">The sequence shown here is derived from an EMBL/GenBank/DDBJ whole genome shotgun (WGS) entry which is preliminary data.</text>
</comment>
<name>A0ABS2BFA2_9NEIS</name>